<evidence type="ECO:0008006" key="4">
    <source>
        <dbReference type="Google" id="ProtNLM"/>
    </source>
</evidence>
<dbReference type="Pfam" id="PF00450">
    <property type="entry name" value="Peptidase_S10"/>
    <property type="match status" value="2"/>
</dbReference>
<gene>
    <name evidence="2" type="ORF">GUJ93_ZPchr0003g16661</name>
</gene>
<dbReference type="PANTHER" id="PTHR11802:SF461">
    <property type="entry name" value="OS02G0687900 PROTEIN"/>
    <property type="match status" value="1"/>
</dbReference>
<dbReference type="GO" id="GO:0006508">
    <property type="term" value="P:proteolysis"/>
    <property type="evidence" value="ECO:0007669"/>
    <property type="project" value="InterPro"/>
</dbReference>
<comment type="caution">
    <text evidence="2">The sequence shown here is derived from an EMBL/GenBank/DDBJ whole genome shotgun (WGS) entry which is preliminary data.</text>
</comment>
<feature type="signal peptide" evidence="1">
    <location>
        <begin position="1"/>
        <end position="31"/>
    </location>
</feature>
<evidence type="ECO:0000313" key="3">
    <source>
        <dbReference type="Proteomes" id="UP000729402"/>
    </source>
</evidence>
<proteinExistence type="predicted"/>
<evidence type="ECO:0000256" key="1">
    <source>
        <dbReference type="SAM" id="SignalP"/>
    </source>
</evidence>
<dbReference type="OrthoDB" id="443318at2759"/>
<accession>A0A8J5RY08</accession>
<dbReference type="Proteomes" id="UP000729402">
    <property type="component" value="Unassembled WGS sequence"/>
</dbReference>
<evidence type="ECO:0000313" key="2">
    <source>
        <dbReference type="EMBL" id="KAG8062471.1"/>
    </source>
</evidence>
<dbReference type="GO" id="GO:0004185">
    <property type="term" value="F:serine-type carboxypeptidase activity"/>
    <property type="evidence" value="ECO:0007669"/>
    <property type="project" value="InterPro"/>
</dbReference>
<dbReference type="PANTHER" id="PTHR11802">
    <property type="entry name" value="SERINE PROTEASE FAMILY S10 SERINE CARBOXYPEPTIDASE"/>
    <property type="match status" value="1"/>
</dbReference>
<dbReference type="AlphaFoldDB" id="A0A8J5RY08"/>
<dbReference type="InterPro" id="IPR001563">
    <property type="entry name" value="Peptidase_S10"/>
</dbReference>
<sequence>MAGPPSRSPAAWWRPLVACLLVAAFLPLLSGAAKVVTHLPGFDGPLPFYLETGYVGLDDEAGTELFYYFVESERNPSKDPLVLWLTGGPGCSAFSGFVYEVGPLNYKVVPYNGSLPQLISNPYSWTKLASLLFLDTPVGSGFSYARDPKEIEERRRPLINLKACDSGYINGNPITGSNIDYNFRVPYAHGFGIISDQLYEAAMKNCKGDYMNPDNKICGQVLQTIHGLIDEVLIEDKCDRIVPKPTNGDSGSRILSEEHIQLRKPPPEPSIECFRYMYHLCYFWANYNGTRDALGIREGAKHVAVEYVRKQGFAMAQRWIDELPL</sequence>
<feature type="chain" id="PRO_5035213468" description="Serine carboxypeptidase" evidence="1">
    <location>
        <begin position="32"/>
        <end position="325"/>
    </location>
</feature>
<dbReference type="GO" id="GO:0019748">
    <property type="term" value="P:secondary metabolic process"/>
    <property type="evidence" value="ECO:0007669"/>
    <property type="project" value="TreeGrafter"/>
</dbReference>
<dbReference type="GO" id="GO:0016747">
    <property type="term" value="F:acyltransferase activity, transferring groups other than amino-acyl groups"/>
    <property type="evidence" value="ECO:0007669"/>
    <property type="project" value="TreeGrafter"/>
</dbReference>
<organism evidence="2 3">
    <name type="scientific">Zizania palustris</name>
    <name type="common">Northern wild rice</name>
    <dbReference type="NCBI Taxonomy" id="103762"/>
    <lineage>
        <taxon>Eukaryota</taxon>
        <taxon>Viridiplantae</taxon>
        <taxon>Streptophyta</taxon>
        <taxon>Embryophyta</taxon>
        <taxon>Tracheophyta</taxon>
        <taxon>Spermatophyta</taxon>
        <taxon>Magnoliopsida</taxon>
        <taxon>Liliopsida</taxon>
        <taxon>Poales</taxon>
        <taxon>Poaceae</taxon>
        <taxon>BOP clade</taxon>
        <taxon>Oryzoideae</taxon>
        <taxon>Oryzeae</taxon>
        <taxon>Zizaniinae</taxon>
        <taxon>Zizania</taxon>
    </lineage>
</organism>
<name>A0A8J5RY08_ZIZPA</name>
<keyword evidence="1" id="KW-0732">Signal</keyword>
<reference evidence="2" key="2">
    <citation type="submission" date="2021-02" db="EMBL/GenBank/DDBJ databases">
        <authorList>
            <person name="Kimball J.A."/>
            <person name="Haas M.W."/>
            <person name="Macchietto M."/>
            <person name="Kono T."/>
            <person name="Duquette J."/>
            <person name="Shao M."/>
        </authorList>
    </citation>
    <scope>NUCLEOTIDE SEQUENCE</scope>
    <source>
        <tissue evidence="2">Fresh leaf tissue</tissue>
    </source>
</reference>
<reference evidence="2" key="1">
    <citation type="journal article" date="2021" name="bioRxiv">
        <title>Whole Genome Assembly and Annotation of Northern Wild Rice, Zizania palustris L., Supports a Whole Genome Duplication in the Zizania Genus.</title>
        <authorList>
            <person name="Haas M."/>
            <person name="Kono T."/>
            <person name="Macchietto M."/>
            <person name="Millas R."/>
            <person name="McGilp L."/>
            <person name="Shao M."/>
            <person name="Duquette J."/>
            <person name="Hirsch C.N."/>
            <person name="Kimball J."/>
        </authorList>
    </citation>
    <scope>NUCLEOTIDE SEQUENCE</scope>
    <source>
        <tissue evidence="2">Fresh leaf tissue</tissue>
    </source>
</reference>
<keyword evidence="3" id="KW-1185">Reference proteome</keyword>
<protein>
    <recommendedName>
        <fullName evidence="4">Serine carboxypeptidase</fullName>
    </recommendedName>
</protein>
<dbReference type="EMBL" id="JAAALK010000286">
    <property type="protein sequence ID" value="KAG8062471.1"/>
    <property type="molecule type" value="Genomic_DNA"/>
</dbReference>